<proteinExistence type="predicted"/>
<organism evidence="1 2">
    <name type="scientific">Aphis craccivora</name>
    <name type="common">Cowpea aphid</name>
    <dbReference type="NCBI Taxonomy" id="307492"/>
    <lineage>
        <taxon>Eukaryota</taxon>
        <taxon>Metazoa</taxon>
        <taxon>Ecdysozoa</taxon>
        <taxon>Arthropoda</taxon>
        <taxon>Hexapoda</taxon>
        <taxon>Insecta</taxon>
        <taxon>Pterygota</taxon>
        <taxon>Neoptera</taxon>
        <taxon>Paraneoptera</taxon>
        <taxon>Hemiptera</taxon>
        <taxon>Sternorrhyncha</taxon>
        <taxon>Aphidomorpha</taxon>
        <taxon>Aphidoidea</taxon>
        <taxon>Aphididae</taxon>
        <taxon>Aphidini</taxon>
        <taxon>Aphis</taxon>
        <taxon>Aphis</taxon>
    </lineage>
</organism>
<gene>
    <name evidence="1" type="ORF">FWK35_00038748</name>
</gene>
<dbReference type="OrthoDB" id="6593005at2759"/>
<protein>
    <submittedName>
        <fullName evidence="1">Uncharacterized protein</fullName>
    </submittedName>
</protein>
<evidence type="ECO:0000313" key="2">
    <source>
        <dbReference type="Proteomes" id="UP000478052"/>
    </source>
</evidence>
<reference evidence="1 2" key="1">
    <citation type="submission" date="2019-08" db="EMBL/GenBank/DDBJ databases">
        <title>Whole genome of Aphis craccivora.</title>
        <authorList>
            <person name="Voronova N.V."/>
            <person name="Shulinski R.S."/>
            <person name="Bandarenka Y.V."/>
            <person name="Zhorov D.G."/>
            <person name="Warner D."/>
        </authorList>
    </citation>
    <scope>NUCLEOTIDE SEQUENCE [LARGE SCALE GENOMIC DNA]</scope>
    <source>
        <strain evidence="1">180601</strain>
        <tissue evidence="1">Whole Body</tissue>
    </source>
</reference>
<accession>A0A6G0YQZ3</accession>
<name>A0A6G0YQZ3_APHCR</name>
<dbReference type="EMBL" id="VUJU01002835">
    <property type="protein sequence ID" value="KAF0759948.1"/>
    <property type="molecule type" value="Genomic_DNA"/>
</dbReference>
<dbReference type="Proteomes" id="UP000478052">
    <property type="component" value="Unassembled WGS sequence"/>
</dbReference>
<keyword evidence="2" id="KW-1185">Reference proteome</keyword>
<comment type="caution">
    <text evidence="1">The sequence shown here is derived from an EMBL/GenBank/DDBJ whole genome shotgun (WGS) entry which is preliminary data.</text>
</comment>
<evidence type="ECO:0000313" key="1">
    <source>
        <dbReference type="EMBL" id="KAF0759948.1"/>
    </source>
</evidence>
<dbReference type="AlphaFoldDB" id="A0A6G0YQZ3"/>
<sequence length="69" mass="8270">MIFKKEQEENKSTSGLAHVGVQKKIEEIDDSDKCYVHSDASDHMTNRKEWFVGYKNFDVHSPVYTYWRW</sequence>